<name>A0A1Y3ARR7_EURMA</name>
<evidence type="ECO:0000256" key="3">
    <source>
        <dbReference type="ARBA" id="ARBA00022537"/>
    </source>
</evidence>
<keyword evidence="2" id="KW-0268">Exocytosis</keyword>
<comment type="caution">
    <text evidence="9">The sequence shown here is derived from an EMBL/GenBank/DDBJ whole genome shotgun (WGS) entry which is preliminary data.</text>
</comment>
<keyword evidence="5" id="KW-0638">Presynaptic neurotoxin</keyword>
<evidence type="ECO:0000256" key="8">
    <source>
        <dbReference type="PROSITE-ProRule" id="PRU00023"/>
    </source>
</evidence>
<dbReference type="OrthoDB" id="1577640at2759"/>
<keyword evidence="3" id="KW-1052">Target cell membrane</keyword>
<proteinExistence type="predicted"/>
<gene>
    <name evidence="9" type="ORF">BLA29_010196</name>
</gene>
<keyword evidence="10" id="KW-1185">Reference proteome</keyword>
<dbReference type="PROSITE" id="PS50297">
    <property type="entry name" value="ANK_REP_REGION"/>
    <property type="match status" value="1"/>
</dbReference>
<keyword evidence="7" id="KW-1053">Target membrane</keyword>
<accession>A0A1Y3ARR7</accession>
<evidence type="ECO:0000313" key="9">
    <source>
        <dbReference type="EMBL" id="OTF70323.1"/>
    </source>
</evidence>
<organism evidence="9 10">
    <name type="scientific">Euroglyphus maynei</name>
    <name type="common">Mayne's house dust mite</name>
    <dbReference type="NCBI Taxonomy" id="6958"/>
    <lineage>
        <taxon>Eukaryota</taxon>
        <taxon>Metazoa</taxon>
        <taxon>Ecdysozoa</taxon>
        <taxon>Arthropoda</taxon>
        <taxon>Chelicerata</taxon>
        <taxon>Arachnida</taxon>
        <taxon>Acari</taxon>
        <taxon>Acariformes</taxon>
        <taxon>Sarcoptiformes</taxon>
        <taxon>Astigmata</taxon>
        <taxon>Psoroptidia</taxon>
        <taxon>Analgoidea</taxon>
        <taxon>Pyroglyphidae</taxon>
        <taxon>Pyroglyphinae</taxon>
        <taxon>Euroglyphus</taxon>
    </lineage>
</organism>
<dbReference type="InterPro" id="IPR036770">
    <property type="entry name" value="Ankyrin_rpt-contain_sf"/>
</dbReference>
<dbReference type="GO" id="GO:0044218">
    <property type="term" value="C:other organism cell membrane"/>
    <property type="evidence" value="ECO:0007669"/>
    <property type="project" value="UniProtKB-KW"/>
</dbReference>
<keyword evidence="5" id="KW-0800">Toxin</keyword>
<dbReference type="Pfam" id="PF12796">
    <property type="entry name" value="Ank_2"/>
    <property type="match status" value="1"/>
</dbReference>
<dbReference type="Gene3D" id="1.25.40.20">
    <property type="entry name" value="Ankyrin repeat-containing domain"/>
    <property type="match status" value="1"/>
</dbReference>
<dbReference type="PANTHER" id="PTHR24188">
    <property type="entry name" value="ANKYRIN REPEAT PROTEIN"/>
    <property type="match status" value="1"/>
</dbReference>
<evidence type="ECO:0000313" key="10">
    <source>
        <dbReference type="Proteomes" id="UP000194236"/>
    </source>
</evidence>
<dbReference type="GO" id="GO:0006887">
    <property type="term" value="P:exocytosis"/>
    <property type="evidence" value="ECO:0007669"/>
    <property type="project" value="UniProtKB-KW"/>
</dbReference>
<dbReference type="PROSITE" id="PS50088">
    <property type="entry name" value="ANK_REPEAT"/>
    <property type="match status" value="1"/>
</dbReference>
<keyword evidence="6 8" id="KW-0040">ANK repeat</keyword>
<dbReference type="GO" id="GO:0044231">
    <property type="term" value="C:host cell presynaptic membrane"/>
    <property type="evidence" value="ECO:0007669"/>
    <property type="project" value="UniProtKB-KW"/>
</dbReference>
<dbReference type="SMART" id="SM00248">
    <property type="entry name" value="ANK"/>
    <property type="match status" value="2"/>
</dbReference>
<keyword evidence="7" id="KW-0472">Membrane</keyword>
<protein>
    <submittedName>
        <fullName evidence="9">Uncharacterized protein</fullName>
    </submittedName>
</protein>
<keyword evidence="4" id="KW-0677">Repeat</keyword>
<evidence type="ECO:0000256" key="6">
    <source>
        <dbReference type="ARBA" id="ARBA00023043"/>
    </source>
</evidence>
<dbReference type="EMBL" id="MUJZ01066247">
    <property type="protein sequence ID" value="OTF70323.1"/>
    <property type="molecule type" value="Genomic_DNA"/>
</dbReference>
<evidence type="ECO:0000256" key="5">
    <source>
        <dbReference type="ARBA" id="ARBA00023028"/>
    </source>
</evidence>
<dbReference type="Proteomes" id="UP000194236">
    <property type="component" value="Unassembled WGS sequence"/>
</dbReference>
<evidence type="ECO:0000256" key="7">
    <source>
        <dbReference type="ARBA" id="ARBA00023298"/>
    </source>
</evidence>
<dbReference type="PANTHER" id="PTHR24188:SF29">
    <property type="entry name" value="GH09064P"/>
    <property type="match status" value="1"/>
</dbReference>
<keyword evidence="5" id="KW-0528">Neurotoxin</keyword>
<sequence length="99" mass="10992">MSITQFINAAIQNDVNMINTYHQTLNIPVDVVDKNGYTALIYASRNGNVNVVRRLIELNANEPTTFSTALHYAAQCGHTRTAEVLINFGQANKEIQNQA</sequence>
<feature type="repeat" description="ANK" evidence="8">
    <location>
        <begin position="35"/>
        <end position="61"/>
    </location>
</feature>
<reference evidence="9 10" key="1">
    <citation type="submission" date="2017-03" db="EMBL/GenBank/DDBJ databases">
        <title>Genome Survey of Euroglyphus maynei.</title>
        <authorList>
            <person name="Arlian L.G."/>
            <person name="Morgan M.S."/>
            <person name="Rider S.D."/>
        </authorList>
    </citation>
    <scope>NUCLEOTIDE SEQUENCE [LARGE SCALE GENOMIC DNA]</scope>
    <source>
        <strain evidence="9">Arlian Lab</strain>
        <tissue evidence="9">Whole body</tissue>
    </source>
</reference>
<dbReference type="InterPro" id="IPR002110">
    <property type="entry name" value="Ankyrin_rpt"/>
</dbReference>
<evidence type="ECO:0000256" key="2">
    <source>
        <dbReference type="ARBA" id="ARBA00022483"/>
    </source>
</evidence>
<evidence type="ECO:0000256" key="4">
    <source>
        <dbReference type="ARBA" id="ARBA00022737"/>
    </source>
</evidence>
<comment type="subcellular location">
    <subcellularLocation>
        <location evidence="1">Target cell membrane</location>
    </subcellularLocation>
</comment>
<dbReference type="SUPFAM" id="SSF48403">
    <property type="entry name" value="Ankyrin repeat"/>
    <property type="match status" value="1"/>
</dbReference>
<dbReference type="AlphaFoldDB" id="A0A1Y3ARR7"/>
<evidence type="ECO:0000256" key="1">
    <source>
        <dbReference type="ARBA" id="ARBA00004175"/>
    </source>
</evidence>
<feature type="non-terminal residue" evidence="9">
    <location>
        <position position="99"/>
    </location>
</feature>